<keyword evidence="2" id="KW-0732">Signal</keyword>
<dbReference type="PROSITE" id="PS51257">
    <property type="entry name" value="PROKAR_LIPOPROTEIN"/>
    <property type="match status" value="1"/>
</dbReference>
<evidence type="ECO:0008006" key="5">
    <source>
        <dbReference type="Google" id="ProtNLM"/>
    </source>
</evidence>
<dbReference type="OrthoDB" id="2735367at2"/>
<feature type="compositionally biased region" description="Basic and acidic residues" evidence="1">
    <location>
        <begin position="26"/>
        <end position="35"/>
    </location>
</feature>
<evidence type="ECO:0000256" key="1">
    <source>
        <dbReference type="SAM" id="MobiDB-lite"/>
    </source>
</evidence>
<feature type="region of interest" description="Disordered" evidence="1">
    <location>
        <begin position="23"/>
        <end position="87"/>
    </location>
</feature>
<dbReference type="AlphaFoldDB" id="A0A0A3J5E0"/>
<organism evidence="3 4">
    <name type="scientific">Ureibacillus massiliensis 4400831 = CIP 108448 = CCUG 49529</name>
    <dbReference type="NCBI Taxonomy" id="1211035"/>
    <lineage>
        <taxon>Bacteria</taxon>
        <taxon>Bacillati</taxon>
        <taxon>Bacillota</taxon>
        <taxon>Bacilli</taxon>
        <taxon>Bacillales</taxon>
        <taxon>Caryophanaceae</taxon>
        <taxon>Ureibacillus</taxon>
    </lineage>
</organism>
<proteinExistence type="predicted"/>
<name>A0A0A3J5E0_9BACL</name>
<reference evidence="3 4" key="1">
    <citation type="submission" date="2014-02" db="EMBL/GenBank/DDBJ databases">
        <title>Draft genome sequence of Lysinibacillus massiliensis CCUG 49529.</title>
        <authorList>
            <person name="Zhang F."/>
            <person name="Wang G."/>
            <person name="Zhang L."/>
        </authorList>
    </citation>
    <scope>NUCLEOTIDE SEQUENCE [LARGE SCALE GENOMIC DNA]</scope>
    <source>
        <strain evidence="3 4">CCUG 49529</strain>
    </source>
</reference>
<feature type="signal peptide" evidence="2">
    <location>
        <begin position="1"/>
        <end position="22"/>
    </location>
</feature>
<feature type="chain" id="PRO_5039031917" description="PsbP C-terminal domain-containing protein" evidence="2">
    <location>
        <begin position="23"/>
        <end position="218"/>
    </location>
</feature>
<accession>A0A0A3J5E0</accession>
<dbReference type="eggNOG" id="ENOG5032Z2T">
    <property type="taxonomic scope" value="Bacteria"/>
</dbReference>
<comment type="caution">
    <text evidence="3">The sequence shown here is derived from an EMBL/GenBank/DDBJ whole genome shotgun (WGS) entry which is preliminary data.</text>
</comment>
<dbReference type="RefSeq" id="WP_036172126.1">
    <property type="nucleotide sequence ID" value="NZ_AVCZ01000002.1"/>
</dbReference>
<evidence type="ECO:0000313" key="3">
    <source>
        <dbReference type="EMBL" id="KGR92249.1"/>
    </source>
</evidence>
<keyword evidence="4" id="KW-1185">Reference proteome</keyword>
<sequence>MRKHIYTSIILALFLTACNTSDDQPNTEHTKDHVTADSGSNENQDLPENGNVTEEPVEPSDNKTTITYTTNGEERTEETTTVKSNSQGYSIQSLPNFTLTAEEPGKDMLYLTADDSITMRIEYKSTNDSTFDDLVKNTEELMNTISPHVGYEQFDIKEFIQDDIANYTAYKVDLADQVVIAVVFEKEDSLVRLTIFDEKLMDLSDAMIKMGLTIKKAN</sequence>
<gene>
    <name evidence="3" type="ORF">CD30_02690</name>
</gene>
<evidence type="ECO:0000256" key="2">
    <source>
        <dbReference type="SAM" id="SignalP"/>
    </source>
</evidence>
<evidence type="ECO:0000313" key="4">
    <source>
        <dbReference type="Proteomes" id="UP000030595"/>
    </source>
</evidence>
<dbReference type="Proteomes" id="UP000030595">
    <property type="component" value="Unassembled WGS sequence"/>
</dbReference>
<feature type="compositionally biased region" description="Polar residues" evidence="1">
    <location>
        <begin position="37"/>
        <end position="52"/>
    </location>
</feature>
<protein>
    <recommendedName>
        <fullName evidence="5">PsbP C-terminal domain-containing protein</fullName>
    </recommendedName>
</protein>
<dbReference type="EMBL" id="JPVQ01000002">
    <property type="protein sequence ID" value="KGR92249.1"/>
    <property type="molecule type" value="Genomic_DNA"/>
</dbReference>